<dbReference type="RefSeq" id="WP_075801873.1">
    <property type="nucleotide sequence ID" value="NZ_MKZO01000007.1"/>
</dbReference>
<dbReference type="SUPFAM" id="SSF55031">
    <property type="entry name" value="Bacterial exopeptidase dimerisation domain"/>
    <property type="match status" value="1"/>
</dbReference>
<feature type="binding site" evidence="2">
    <location>
        <position position="97"/>
    </location>
    <ligand>
        <name>Mn(2+)</name>
        <dbReference type="ChEBI" id="CHEBI:29035"/>
        <label>2</label>
    </ligand>
</feature>
<feature type="domain" description="Peptidase M20 dimerisation" evidence="3">
    <location>
        <begin position="182"/>
        <end position="272"/>
    </location>
</feature>
<keyword evidence="2" id="KW-0479">Metal-binding</keyword>
<comment type="cofactor">
    <cofactor evidence="2">
        <name>Mn(2+)</name>
        <dbReference type="ChEBI" id="CHEBI:29035"/>
    </cofactor>
    <text evidence="2">The Mn(2+) ion enhances activity.</text>
</comment>
<dbReference type="Proteomes" id="UP000186736">
    <property type="component" value="Unassembled WGS sequence"/>
</dbReference>
<proteinExistence type="predicted"/>
<evidence type="ECO:0000313" key="5">
    <source>
        <dbReference type="Proteomes" id="UP000186736"/>
    </source>
</evidence>
<feature type="binding site" evidence="2">
    <location>
        <position position="132"/>
    </location>
    <ligand>
        <name>Mn(2+)</name>
        <dbReference type="ChEBI" id="CHEBI:29035"/>
        <label>2</label>
    </ligand>
</feature>
<dbReference type="InterPro" id="IPR011650">
    <property type="entry name" value="Peptidase_M20_dimer"/>
</dbReference>
<evidence type="ECO:0000259" key="3">
    <source>
        <dbReference type="Pfam" id="PF07687"/>
    </source>
</evidence>
<dbReference type="Pfam" id="PF01546">
    <property type="entry name" value="Peptidase_M20"/>
    <property type="match status" value="1"/>
</dbReference>
<feature type="binding site" evidence="2">
    <location>
        <position position="99"/>
    </location>
    <ligand>
        <name>Mn(2+)</name>
        <dbReference type="ChEBI" id="CHEBI:29035"/>
        <label>2</label>
    </ligand>
</feature>
<feature type="binding site" evidence="2">
    <location>
        <position position="358"/>
    </location>
    <ligand>
        <name>Mn(2+)</name>
        <dbReference type="ChEBI" id="CHEBI:29035"/>
        <label>2</label>
    </ligand>
</feature>
<dbReference type="GO" id="GO:0019877">
    <property type="term" value="P:diaminopimelate biosynthetic process"/>
    <property type="evidence" value="ECO:0007669"/>
    <property type="project" value="UniProtKB-ARBA"/>
</dbReference>
<gene>
    <name evidence="4" type="primary">yxeP_1</name>
    <name evidence="4" type="ORF">PSEMO_07930</name>
</gene>
<dbReference type="PIRSF" id="PIRSF005962">
    <property type="entry name" value="Pept_M20D_amidohydro"/>
    <property type="match status" value="1"/>
</dbReference>
<dbReference type="AlphaFoldDB" id="A0A1Q9RA58"/>
<dbReference type="CDD" id="cd05666">
    <property type="entry name" value="M20_Acy1-like"/>
    <property type="match status" value="1"/>
</dbReference>
<dbReference type="EC" id="3.-.-.-" evidence="4"/>
<evidence type="ECO:0000313" key="4">
    <source>
        <dbReference type="EMBL" id="OLS64248.1"/>
    </source>
</evidence>
<sequence length="386" mass="41350">MSAQFEQRLKAWRHAFHRHPETGFEEVDTSARVAGILEGLGLEVHRGIGGTGLVASLRVGEGAGVIGLRADMDALNITEQVPEREHASRIDGKMHACGHDGHMAMILGAAQLLCERRDFNGTVRFIFQPAEEHGCGAKAMMADGLFQRFPVDAIYGAHNMPGMPAGHIATRAGGIMASEDNFVIRIQGRGTHAARPHMGVDPLVTGAQIVVALQTVVARNVDPGLSAVVSCTEFLTDGIRNAIPTHVTIKGDTRSYSPEVQKLLETRMREICMGICAANGASCEFEYTHEFAPTVNWAENTALAVEAARAVVGEAAVDGEVMPMMISEDFGAFLQQVPGNFVFIGNGANGETGGTPLHNACYDFNDGILKTGAEYFAEVVRRSLPL</sequence>
<evidence type="ECO:0000256" key="1">
    <source>
        <dbReference type="ARBA" id="ARBA00022801"/>
    </source>
</evidence>
<keyword evidence="1 4" id="KW-0378">Hydrolase</keyword>
<dbReference type="Pfam" id="PF07687">
    <property type="entry name" value="M20_dimer"/>
    <property type="match status" value="1"/>
</dbReference>
<evidence type="ECO:0000256" key="2">
    <source>
        <dbReference type="PIRSR" id="PIRSR005962-1"/>
    </source>
</evidence>
<protein>
    <submittedName>
        <fullName evidence="4">Hydrolase YxeP</fullName>
        <ecNumber evidence="4">3.-.-.-</ecNumber>
    </submittedName>
</protein>
<feature type="binding site" evidence="2">
    <location>
        <position position="158"/>
    </location>
    <ligand>
        <name>Mn(2+)</name>
        <dbReference type="ChEBI" id="CHEBI:29035"/>
        <label>2</label>
    </ligand>
</feature>
<reference evidence="4 5" key="1">
    <citation type="submission" date="2016-10" db="EMBL/GenBank/DDBJ databases">
        <title>Genome Sequence of Pseudomonas putida GM4FR.</title>
        <authorList>
            <person name="Poehlein A."/>
            <person name="Wemheuer F."/>
            <person name="Hollensteiner J."/>
            <person name="Wemheuer B."/>
        </authorList>
    </citation>
    <scope>NUCLEOTIDE SEQUENCE [LARGE SCALE GENOMIC DNA]</scope>
    <source>
        <strain evidence="4 5">GM4FR</strain>
    </source>
</reference>
<dbReference type="OrthoDB" id="9777385at2"/>
<dbReference type="GO" id="GO:0046872">
    <property type="term" value="F:metal ion binding"/>
    <property type="evidence" value="ECO:0007669"/>
    <property type="project" value="UniProtKB-KW"/>
</dbReference>
<comment type="caution">
    <text evidence="4">The sequence shown here is derived from an EMBL/GenBank/DDBJ whole genome shotgun (WGS) entry which is preliminary data.</text>
</comment>
<name>A0A1Q9RA58_PSEPU</name>
<organism evidence="4 5">
    <name type="scientific">Pseudomonas putida</name>
    <name type="common">Arthrobacter siderocapsulatus</name>
    <dbReference type="NCBI Taxonomy" id="303"/>
    <lineage>
        <taxon>Bacteria</taxon>
        <taxon>Pseudomonadati</taxon>
        <taxon>Pseudomonadota</taxon>
        <taxon>Gammaproteobacteria</taxon>
        <taxon>Pseudomonadales</taxon>
        <taxon>Pseudomonadaceae</taxon>
        <taxon>Pseudomonas</taxon>
    </lineage>
</organism>
<dbReference type="NCBIfam" id="TIGR01891">
    <property type="entry name" value="amidohydrolases"/>
    <property type="match status" value="1"/>
</dbReference>
<dbReference type="EMBL" id="MKZO01000007">
    <property type="protein sequence ID" value="OLS64248.1"/>
    <property type="molecule type" value="Genomic_DNA"/>
</dbReference>
<dbReference type="SUPFAM" id="SSF53187">
    <property type="entry name" value="Zn-dependent exopeptidases"/>
    <property type="match status" value="1"/>
</dbReference>
<dbReference type="FunFam" id="3.30.70.360:FF:000001">
    <property type="entry name" value="N-acetyldiaminopimelate deacetylase"/>
    <property type="match status" value="1"/>
</dbReference>
<dbReference type="GO" id="GO:0050118">
    <property type="term" value="F:N-acetyldiaminopimelate deacetylase activity"/>
    <property type="evidence" value="ECO:0007669"/>
    <property type="project" value="UniProtKB-ARBA"/>
</dbReference>
<dbReference type="InterPro" id="IPR036264">
    <property type="entry name" value="Bact_exopeptidase_dim_dom"/>
</dbReference>
<keyword evidence="2" id="KW-0464">Manganese</keyword>
<dbReference type="PANTHER" id="PTHR11014">
    <property type="entry name" value="PEPTIDASE M20 FAMILY MEMBER"/>
    <property type="match status" value="1"/>
</dbReference>
<dbReference type="InterPro" id="IPR017439">
    <property type="entry name" value="Amidohydrolase"/>
</dbReference>
<dbReference type="InterPro" id="IPR002933">
    <property type="entry name" value="Peptidase_M20"/>
</dbReference>
<dbReference type="Gene3D" id="3.30.70.360">
    <property type="match status" value="1"/>
</dbReference>
<dbReference type="PANTHER" id="PTHR11014:SF63">
    <property type="entry name" value="METALLOPEPTIDASE, PUTATIVE (AFU_ORTHOLOGUE AFUA_6G09600)-RELATED"/>
    <property type="match status" value="1"/>
</dbReference>
<accession>A0A1Q9RA58</accession>
<dbReference type="Gene3D" id="3.40.630.10">
    <property type="entry name" value="Zn peptidases"/>
    <property type="match status" value="1"/>
</dbReference>